<accession>A0A2T3HMK7</accession>
<dbReference type="InterPro" id="IPR007627">
    <property type="entry name" value="RNA_pol_sigma70_r2"/>
</dbReference>
<evidence type="ECO:0008006" key="9">
    <source>
        <dbReference type="Google" id="ProtNLM"/>
    </source>
</evidence>
<dbReference type="SUPFAM" id="SSF88946">
    <property type="entry name" value="Sigma2 domain of RNA polymerase sigma factors"/>
    <property type="match status" value="1"/>
</dbReference>
<evidence type="ECO:0000256" key="1">
    <source>
        <dbReference type="ARBA" id="ARBA00010641"/>
    </source>
</evidence>
<dbReference type="Proteomes" id="UP000240912">
    <property type="component" value="Unassembled WGS sequence"/>
</dbReference>
<dbReference type="PANTHER" id="PTHR43133">
    <property type="entry name" value="RNA POLYMERASE ECF-TYPE SIGMA FACTO"/>
    <property type="match status" value="1"/>
</dbReference>
<dbReference type="InterPro" id="IPR013324">
    <property type="entry name" value="RNA_pol_sigma_r3/r4-like"/>
</dbReference>
<dbReference type="InterPro" id="IPR013249">
    <property type="entry name" value="RNA_pol_sigma70_r4_t2"/>
</dbReference>
<sequence>MSQYGKMADMELVAYLATQDHAAFTEIYDRHWRSLFVYAQIILKDKEEAADVVQDIFTTLWNRSADLNIANLKSYLLIAVRNQALKAIHKTNRADVYAAELAACFDRDACNTDDAFNLRELCSIIDRAVENMPATMRAVYIKTKYEELSHQSIAEELGITEHSSRTMLNRAMNSLRTKLSPLLSLLLFFCKI</sequence>
<keyword evidence="4" id="KW-0804">Transcription</keyword>
<dbReference type="InterPro" id="IPR013325">
    <property type="entry name" value="RNA_pol_sigma_r2"/>
</dbReference>
<evidence type="ECO:0000259" key="5">
    <source>
        <dbReference type="Pfam" id="PF04542"/>
    </source>
</evidence>
<evidence type="ECO:0000256" key="2">
    <source>
        <dbReference type="ARBA" id="ARBA00023015"/>
    </source>
</evidence>
<protein>
    <recommendedName>
        <fullName evidence="9">RNA polymerase subunit sigma-70</fullName>
    </recommendedName>
</protein>
<feature type="domain" description="RNA polymerase sigma factor 70 region 4 type 2" evidence="6">
    <location>
        <begin position="124"/>
        <end position="173"/>
    </location>
</feature>
<dbReference type="Gene3D" id="1.10.10.10">
    <property type="entry name" value="Winged helix-like DNA-binding domain superfamily/Winged helix DNA-binding domain"/>
    <property type="match status" value="1"/>
</dbReference>
<dbReference type="GO" id="GO:0003677">
    <property type="term" value="F:DNA binding"/>
    <property type="evidence" value="ECO:0007669"/>
    <property type="project" value="InterPro"/>
</dbReference>
<dbReference type="Pfam" id="PF04542">
    <property type="entry name" value="Sigma70_r2"/>
    <property type="match status" value="1"/>
</dbReference>
<dbReference type="InterPro" id="IPR039425">
    <property type="entry name" value="RNA_pol_sigma-70-like"/>
</dbReference>
<dbReference type="InterPro" id="IPR014284">
    <property type="entry name" value="RNA_pol_sigma-70_dom"/>
</dbReference>
<organism evidence="7 8">
    <name type="scientific">Pedobacter yulinensis</name>
    <dbReference type="NCBI Taxonomy" id="2126353"/>
    <lineage>
        <taxon>Bacteria</taxon>
        <taxon>Pseudomonadati</taxon>
        <taxon>Bacteroidota</taxon>
        <taxon>Sphingobacteriia</taxon>
        <taxon>Sphingobacteriales</taxon>
        <taxon>Sphingobacteriaceae</taxon>
        <taxon>Pedobacter</taxon>
    </lineage>
</organism>
<dbReference type="GO" id="GO:0016987">
    <property type="term" value="F:sigma factor activity"/>
    <property type="evidence" value="ECO:0007669"/>
    <property type="project" value="UniProtKB-KW"/>
</dbReference>
<dbReference type="Gene3D" id="1.10.1740.10">
    <property type="match status" value="1"/>
</dbReference>
<dbReference type="InterPro" id="IPR036388">
    <property type="entry name" value="WH-like_DNA-bd_sf"/>
</dbReference>
<evidence type="ECO:0000313" key="8">
    <source>
        <dbReference type="Proteomes" id="UP000240912"/>
    </source>
</evidence>
<dbReference type="GO" id="GO:0006352">
    <property type="term" value="P:DNA-templated transcription initiation"/>
    <property type="evidence" value="ECO:0007669"/>
    <property type="project" value="InterPro"/>
</dbReference>
<dbReference type="AlphaFoldDB" id="A0A2T3HMK7"/>
<dbReference type="Pfam" id="PF08281">
    <property type="entry name" value="Sigma70_r4_2"/>
    <property type="match status" value="1"/>
</dbReference>
<keyword evidence="8" id="KW-1185">Reference proteome</keyword>
<evidence type="ECO:0000256" key="4">
    <source>
        <dbReference type="ARBA" id="ARBA00023163"/>
    </source>
</evidence>
<feature type="domain" description="RNA polymerase sigma-70 region 2" evidence="5">
    <location>
        <begin position="28"/>
        <end position="93"/>
    </location>
</feature>
<comment type="similarity">
    <text evidence="1">Belongs to the sigma-70 factor family. ECF subfamily.</text>
</comment>
<proteinExistence type="inferred from homology"/>
<evidence type="ECO:0000256" key="3">
    <source>
        <dbReference type="ARBA" id="ARBA00023082"/>
    </source>
</evidence>
<evidence type="ECO:0000259" key="6">
    <source>
        <dbReference type="Pfam" id="PF08281"/>
    </source>
</evidence>
<name>A0A2T3HMK7_9SPHI</name>
<keyword evidence="2" id="KW-0805">Transcription regulation</keyword>
<dbReference type="EMBL" id="PYLS01000005">
    <property type="protein sequence ID" value="PST83666.1"/>
    <property type="molecule type" value="Genomic_DNA"/>
</dbReference>
<dbReference type="OrthoDB" id="795989at2"/>
<keyword evidence="3" id="KW-0731">Sigma factor</keyword>
<comment type="caution">
    <text evidence="7">The sequence shown here is derived from an EMBL/GenBank/DDBJ whole genome shotgun (WGS) entry which is preliminary data.</text>
</comment>
<dbReference type="PANTHER" id="PTHR43133:SF46">
    <property type="entry name" value="RNA POLYMERASE SIGMA-70 FACTOR ECF SUBFAMILY"/>
    <property type="match status" value="1"/>
</dbReference>
<dbReference type="SUPFAM" id="SSF88659">
    <property type="entry name" value="Sigma3 and sigma4 domains of RNA polymerase sigma factors"/>
    <property type="match status" value="1"/>
</dbReference>
<dbReference type="NCBIfam" id="TIGR02937">
    <property type="entry name" value="sigma70-ECF"/>
    <property type="match status" value="1"/>
</dbReference>
<gene>
    <name evidence="7" type="ORF">C7T94_14125</name>
</gene>
<reference evidence="7 8" key="1">
    <citation type="submission" date="2018-03" db="EMBL/GenBank/DDBJ databases">
        <authorList>
            <person name="Keele B.F."/>
        </authorList>
    </citation>
    <scope>NUCLEOTIDE SEQUENCE [LARGE SCALE GENOMIC DNA]</scope>
    <source>
        <strain evidence="7 8">YL28-9</strain>
    </source>
</reference>
<evidence type="ECO:0000313" key="7">
    <source>
        <dbReference type="EMBL" id="PST83666.1"/>
    </source>
</evidence>